<dbReference type="GO" id="GO:0005634">
    <property type="term" value="C:nucleus"/>
    <property type="evidence" value="ECO:0007669"/>
    <property type="project" value="TreeGrafter"/>
</dbReference>
<dbReference type="AlphaFoldDB" id="A0A8S3SSM4"/>
<dbReference type="InterPro" id="IPR001005">
    <property type="entry name" value="SANT/Myb"/>
</dbReference>
<feature type="domain" description="Myb-like" evidence="1">
    <location>
        <begin position="32"/>
        <end position="104"/>
    </location>
</feature>
<comment type="caution">
    <text evidence="2">The sequence shown here is derived from an EMBL/GenBank/DDBJ whole genome shotgun (WGS) entry which is preliminary data.</text>
</comment>
<dbReference type="PANTHER" id="PTHR23098">
    <property type="entry name" value="AGAP001331-PA-RELATED"/>
    <property type="match status" value="1"/>
</dbReference>
<proteinExistence type="predicted"/>
<dbReference type="Proteomes" id="UP000683360">
    <property type="component" value="Unassembled WGS sequence"/>
</dbReference>
<dbReference type="Gene3D" id="1.10.10.60">
    <property type="entry name" value="Homeodomain-like"/>
    <property type="match status" value="1"/>
</dbReference>
<protein>
    <recommendedName>
        <fullName evidence="1">Myb-like domain-containing protein</fullName>
    </recommendedName>
</protein>
<dbReference type="Pfam" id="PF13873">
    <property type="entry name" value="Myb_DNA-bind_5"/>
    <property type="match status" value="1"/>
</dbReference>
<dbReference type="PROSITE" id="PS50090">
    <property type="entry name" value="MYB_LIKE"/>
    <property type="match status" value="1"/>
</dbReference>
<accession>A0A8S3SSM4</accession>
<dbReference type="InterPro" id="IPR028002">
    <property type="entry name" value="Myb_DNA-bind_5"/>
</dbReference>
<evidence type="ECO:0000313" key="3">
    <source>
        <dbReference type="Proteomes" id="UP000683360"/>
    </source>
</evidence>
<organism evidence="2 3">
    <name type="scientific">Mytilus edulis</name>
    <name type="common">Blue mussel</name>
    <dbReference type="NCBI Taxonomy" id="6550"/>
    <lineage>
        <taxon>Eukaryota</taxon>
        <taxon>Metazoa</taxon>
        <taxon>Spiralia</taxon>
        <taxon>Lophotrochozoa</taxon>
        <taxon>Mollusca</taxon>
        <taxon>Bivalvia</taxon>
        <taxon>Autobranchia</taxon>
        <taxon>Pteriomorphia</taxon>
        <taxon>Mytilida</taxon>
        <taxon>Mytiloidea</taxon>
        <taxon>Mytilidae</taxon>
        <taxon>Mytilinae</taxon>
        <taxon>Mytilus</taxon>
    </lineage>
</organism>
<dbReference type="PANTHER" id="PTHR23098:SF23">
    <property type="entry name" value="MYB-RELATED TRANSCRIPTION FACTOR, PARTNER OF PROFILIN-LIKE ISOFORM X2-RELATED"/>
    <property type="match status" value="1"/>
</dbReference>
<sequence length="295" mass="33423">MSLEQRDYSLYPQCIGLLIFTSTWLTSLLLKHKGTEKPNFTQEEVNVIQDQVQKNYKVINEKFGDGITNSRKIAVWSRISILVSALGVANRSPKDCKDKWANTKKVAKKVFNNRNKEQRATGGGPQPKKLSLAIERTIDLCKDSASFKGLEGVESVLDLLEMGKSRAEIQKAYRDRKKEKDGNAYLQKERERIIKDAQKSKKFVHEIWKVPLSLLKMEFTAIDEPVKYLETTIIDHTSSSHSLHLRQAAVILLHLQASSILSTPQASSSQLGLYSNKNNTALGNLRKVFKRKLPL</sequence>
<evidence type="ECO:0000259" key="1">
    <source>
        <dbReference type="PROSITE" id="PS50090"/>
    </source>
</evidence>
<dbReference type="OrthoDB" id="6080855at2759"/>
<keyword evidence="3" id="KW-1185">Reference proteome</keyword>
<dbReference type="EMBL" id="CAJPWZ010001673">
    <property type="protein sequence ID" value="CAG2220927.1"/>
    <property type="molecule type" value="Genomic_DNA"/>
</dbReference>
<reference evidence="2" key="1">
    <citation type="submission" date="2021-03" db="EMBL/GenBank/DDBJ databases">
        <authorList>
            <person name="Bekaert M."/>
        </authorList>
    </citation>
    <scope>NUCLEOTIDE SEQUENCE</scope>
</reference>
<evidence type="ECO:0000313" key="2">
    <source>
        <dbReference type="EMBL" id="CAG2220927.1"/>
    </source>
</evidence>
<gene>
    <name evidence="2" type="ORF">MEDL_34369</name>
</gene>
<name>A0A8S3SSM4_MYTED</name>